<dbReference type="EMBL" id="JBHTNU010000001">
    <property type="protein sequence ID" value="MFD1425716.1"/>
    <property type="molecule type" value="Genomic_DNA"/>
</dbReference>
<keyword evidence="3" id="KW-0449">Lipoprotein</keyword>
<keyword evidence="2" id="KW-0732">Signal</keyword>
<dbReference type="Pfam" id="PF09580">
    <property type="entry name" value="Spore_YhcN_YlaJ"/>
    <property type="match status" value="1"/>
</dbReference>
<evidence type="ECO:0000256" key="2">
    <source>
        <dbReference type="SAM" id="SignalP"/>
    </source>
</evidence>
<reference evidence="4" key="1">
    <citation type="journal article" date="2019" name="Int. J. Syst. Evol. Microbiol.">
        <title>The Global Catalogue of Microorganisms (GCM) 10K type strain sequencing project: providing services to taxonomists for standard genome sequencing and annotation.</title>
        <authorList>
            <consortium name="The Broad Institute Genomics Platform"/>
            <consortium name="The Broad Institute Genome Sequencing Center for Infectious Disease"/>
            <person name="Wu L."/>
            <person name="Ma J."/>
        </authorList>
    </citation>
    <scope>NUCLEOTIDE SEQUENCE [LARGE SCALE GENOMIC DNA]</scope>
    <source>
        <strain evidence="4">S1</strain>
    </source>
</reference>
<accession>A0ABW4C895</accession>
<feature type="region of interest" description="Disordered" evidence="1">
    <location>
        <begin position="27"/>
        <end position="80"/>
    </location>
</feature>
<dbReference type="InterPro" id="IPR014247">
    <property type="entry name" value="Spore_lipoprot_YhcN/YlaJ"/>
</dbReference>
<evidence type="ECO:0000313" key="3">
    <source>
        <dbReference type="EMBL" id="MFD1425716.1"/>
    </source>
</evidence>
<dbReference type="RefSeq" id="WP_380162606.1">
    <property type="nucleotide sequence ID" value="NZ_JBHTNU010000001.1"/>
</dbReference>
<feature type="compositionally biased region" description="Low complexity" evidence="1">
    <location>
        <begin position="66"/>
        <end position="80"/>
    </location>
</feature>
<dbReference type="InterPro" id="IPR019076">
    <property type="entry name" value="Spore_lipoprot_YhcN/YlaJ-like"/>
</dbReference>
<proteinExistence type="predicted"/>
<comment type="caution">
    <text evidence="3">The sequence shown here is derived from an EMBL/GenBank/DDBJ whole genome shotgun (WGS) entry which is preliminary data.</text>
</comment>
<dbReference type="NCBIfam" id="TIGR02898">
    <property type="entry name" value="spore_YhcN_YlaJ"/>
    <property type="match status" value="1"/>
</dbReference>
<sequence length="190" mass="20688">MGKVSKGILLFTVFGLVFTSAVGCATQQKPESRQQANRTQPVRDQTGLRTAPGTPTPPPARTTDRNQGNQNQGNQNQMGQNMRVADNVANSVTRLKSVDSATVMVTDSTAYVGVMLAKDYKGKMTSKIEDQVSKQVRKADPSVKRVFISANPGFVNRLGDYARDVRNGRPISGLVQGFSDLVERTFPKAR</sequence>
<evidence type="ECO:0000313" key="4">
    <source>
        <dbReference type="Proteomes" id="UP001597282"/>
    </source>
</evidence>
<feature type="compositionally biased region" description="Polar residues" evidence="1">
    <location>
        <begin position="27"/>
        <end position="43"/>
    </location>
</feature>
<dbReference type="Proteomes" id="UP001597282">
    <property type="component" value="Unassembled WGS sequence"/>
</dbReference>
<evidence type="ECO:0000256" key="1">
    <source>
        <dbReference type="SAM" id="MobiDB-lite"/>
    </source>
</evidence>
<protein>
    <submittedName>
        <fullName evidence="3">YhcN/YlaJ family sporulation lipoprotein</fullName>
    </submittedName>
</protein>
<feature type="signal peptide" evidence="2">
    <location>
        <begin position="1"/>
        <end position="25"/>
    </location>
</feature>
<keyword evidence="4" id="KW-1185">Reference proteome</keyword>
<organism evidence="3 4">
    <name type="scientific">Kroppenstedtia sanguinis</name>
    <dbReference type="NCBI Taxonomy" id="1380684"/>
    <lineage>
        <taxon>Bacteria</taxon>
        <taxon>Bacillati</taxon>
        <taxon>Bacillota</taxon>
        <taxon>Bacilli</taxon>
        <taxon>Bacillales</taxon>
        <taxon>Thermoactinomycetaceae</taxon>
        <taxon>Kroppenstedtia</taxon>
    </lineage>
</organism>
<dbReference type="PROSITE" id="PS51257">
    <property type="entry name" value="PROKAR_LIPOPROTEIN"/>
    <property type="match status" value="1"/>
</dbReference>
<gene>
    <name evidence="3" type="ORF">ACFQ4Y_02040</name>
</gene>
<name>A0ABW4C895_9BACL</name>
<feature type="chain" id="PRO_5047030281" evidence="2">
    <location>
        <begin position="26"/>
        <end position="190"/>
    </location>
</feature>